<sequence>MSKFAVFGVFIQCILYSLVLANPGKAQKTSIEDIQISVAFENESIKKAFQKIERLTDFEFAYHKLIIDPSKRLHIKENNISLANLLRNISRNTNLGFKRVNQIIYVNRRETKSASAVSEQMVSEEKTITGTVTDDTGTVLPGVSVIIKDTGRGTVTDIQGNYKISVPDDNTILQFSYIGYAPQEIVVGSRSVIDVQMEWDLAQLEEIVVTGYTSQSKRSITGAVVTVDNDELAKNPATSVEQQLQGKISGVDIISSGAPGGGSQVRVRGLNNFGARDPLYIIDGAPSGAGLNEINPDDIESISVLKDGSAASIYGARAANGVVLITTKRGEKGQKAKVSYNNFLAIDIDPGRVDVLNAQQWGEMEFQGQRASVRGTNGEATFVPSHPSYGNSQNPVIPEFLNGDPSLPYDPVTNRIMRSADTDWYDALTQTGFSQSHSLSIIGGGSNSRYGVSFGYLDREGTRIETDFQRYSARLNAEFFILDDRVRVGENITIAYSEQNGNNGITGIAREAYHPLIPRRDEGGNFGGTLNGILGLGTNFINPEAAQIRLSNAINRRLRVFGNAYLEADITADLTIKSSIAIDYVQNNNTRFNPENVEGGNPGNSLNEFSGFGTSLTWTNTLNYSKDIGDHTVSVFAGTEAIELVNRSISFNGTDFFTEDLDFVSVSTSAMTNNLTGGGTQRNLSSIFGKIDYSFKNKYLINATVRRDGSSALGPNNRFDVFPAVGIGWVVSDEFFMKGNGFINLLKIRAGWGAVGNQNSLSNFGFVSNFSQAPNFVSTGYDISATNGNDPANGIALLSRGNPDLVWESSETLNIGLDFSVLEDKISGSIEWYDKRTKDLLIQPPIPIAAGVAAPPFVNLGEIQNTGVDVSLSYNGRVGAFDIGVTGIVTTYKNEVLDIDGNPESFLQGPGGNPNIAPARTAVGREIGAFYGRIIDGVIQEGPDAGNFDFRDLNDDGVIDFNDQDFIGSPHPDFTYSLNLTAGYKNFDFTAFFRGSQGNEIWQWNKIITDFQFREGFNRSTRVLNAWRPDNPTNELAEFNLNTANDNLQASSYYVEDGSYFKLQTLQLGYTFPKVANLEKVRIYLQGQNVFTVTDYSGIDPEIGENGGLELGVDRGGVYIVPRTFLLGLNITL</sequence>
<dbReference type="Gene3D" id="2.170.130.10">
    <property type="entry name" value="TonB-dependent receptor, plug domain"/>
    <property type="match status" value="1"/>
</dbReference>
<accession>A0ABT8L8P0</accession>
<evidence type="ECO:0000256" key="6">
    <source>
        <dbReference type="ARBA" id="ARBA00023136"/>
    </source>
</evidence>
<evidence type="ECO:0000259" key="11">
    <source>
        <dbReference type="Pfam" id="PF00593"/>
    </source>
</evidence>
<dbReference type="RefSeq" id="WP_346757915.1">
    <property type="nucleotide sequence ID" value="NZ_JAUJEB010000001.1"/>
</dbReference>
<feature type="chain" id="PRO_5045605441" evidence="10">
    <location>
        <begin position="22"/>
        <end position="1133"/>
    </location>
</feature>
<dbReference type="Proteomes" id="UP001172083">
    <property type="component" value="Unassembled WGS sequence"/>
</dbReference>
<keyword evidence="14" id="KW-1185">Reference proteome</keyword>
<evidence type="ECO:0000256" key="5">
    <source>
        <dbReference type="ARBA" id="ARBA00023077"/>
    </source>
</evidence>
<gene>
    <name evidence="13" type="ORF">QQ020_11100</name>
</gene>
<dbReference type="InterPro" id="IPR012910">
    <property type="entry name" value="Plug_dom"/>
</dbReference>
<proteinExistence type="inferred from homology"/>
<evidence type="ECO:0000256" key="10">
    <source>
        <dbReference type="SAM" id="SignalP"/>
    </source>
</evidence>
<keyword evidence="7 8" id="KW-0998">Cell outer membrane</keyword>
<dbReference type="Gene3D" id="2.40.170.20">
    <property type="entry name" value="TonB-dependent receptor, beta-barrel domain"/>
    <property type="match status" value="1"/>
</dbReference>
<dbReference type="PROSITE" id="PS52016">
    <property type="entry name" value="TONB_DEPENDENT_REC_3"/>
    <property type="match status" value="1"/>
</dbReference>
<evidence type="ECO:0000256" key="4">
    <source>
        <dbReference type="ARBA" id="ARBA00022692"/>
    </source>
</evidence>
<evidence type="ECO:0000256" key="9">
    <source>
        <dbReference type="RuleBase" id="RU003357"/>
    </source>
</evidence>
<dbReference type="InterPro" id="IPR008969">
    <property type="entry name" value="CarboxyPept-like_regulatory"/>
</dbReference>
<keyword evidence="6 8" id="KW-0472">Membrane</keyword>
<dbReference type="SUPFAM" id="SSF56935">
    <property type="entry name" value="Porins"/>
    <property type="match status" value="1"/>
</dbReference>
<evidence type="ECO:0000256" key="7">
    <source>
        <dbReference type="ARBA" id="ARBA00023237"/>
    </source>
</evidence>
<dbReference type="EMBL" id="JAUJEB010000001">
    <property type="protein sequence ID" value="MDN5212598.1"/>
    <property type="molecule type" value="Genomic_DNA"/>
</dbReference>
<feature type="domain" description="TonB-dependent receptor plug" evidence="12">
    <location>
        <begin position="217"/>
        <end position="322"/>
    </location>
</feature>
<feature type="signal peptide" evidence="10">
    <location>
        <begin position="1"/>
        <end position="21"/>
    </location>
</feature>
<dbReference type="InterPro" id="IPR036942">
    <property type="entry name" value="Beta-barrel_TonB_sf"/>
</dbReference>
<organism evidence="13 14">
    <name type="scientific">Agaribacillus aureus</name>
    <dbReference type="NCBI Taxonomy" id="3051825"/>
    <lineage>
        <taxon>Bacteria</taxon>
        <taxon>Pseudomonadati</taxon>
        <taxon>Bacteroidota</taxon>
        <taxon>Cytophagia</taxon>
        <taxon>Cytophagales</taxon>
        <taxon>Splendidivirgaceae</taxon>
        <taxon>Agaribacillus</taxon>
    </lineage>
</organism>
<comment type="similarity">
    <text evidence="8 9">Belongs to the TonB-dependent receptor family.</text>
</comment>
<evidence type="ECO:0000256" key="8">
    <source>
        <dbReference type="PROSITE-ProRule" id="PRU01360"/>
    </source>
</evidence>
<dbReference type="InterPro" id="IPR037066">
    <property type="entry name" value="Plug_dom_sf"/>
</dbReference>
<evidence type="ECO:0000313" key="14">
    <source>
        <dbReference type="Proteomes" id="UP001172083"/>
    </source>
</evidence>
<name>A0ABT8L8P0_9BACT</name>
<dbReference type="Pfam" id="PF00593">
    <property type="entry name" value="TonB_dep_Rec_b-barrel"/>
    <property type="match status" value="1"/>
</dbReference>
<protein>
    <submittedName>
        <fullName evidence="13">TonB-dependent receptor</fullName>
    </submittedName>
</protein>
<dbReference type="Pfam" id="PF13715">
    <property type="entry name" value="CarbopepD_reg_2"/>
    <property type="match status" value="1"/>
</dbReference>
<dbReference type="InterPro" id="IPR023997">
    <property type="entry name" value="TonB-dep_OMP_SusC/RagA_CS"/>
</dbReference>
<comment type="caution">
    <text evidence="13">The sequence shown here is derived from an EMBL/GenBank/DDBJ whole genome shotgun (WGS) entry which is preliminary data.</text>
</comment>
<dbReference type="Pfam" id="PF07715">
    <property type="entry name" value="Plug"/>
    <property type="match status" value="1"/>
</dbReference>
<dbReference type="NCBIfam" id="TIGR04057">
    <property type="entry name" value="SusC_RagA_signa"/>
    <property type="match status" value="1"/>
</dbReference>
<evidence type="ECO:0000256" key="3">
    <source>
        <dbReference type="ARBA" id="ARBA00022452"/>
    </source>
</evidence>
<keyword evidence="2 8" id="KW-0813">Transport</keyword>
<dbReference type="InterPro" id="IPR023996">
    <property type="entry name" value="TonB-dep_OMP_SusC/RagA"/>
</dbReference>
<keyword evidence="4 8" id="KW-0812">Transmembrane</keyword>
<keyword evidence="3 8" id="KW-1134">Transmembrane beta strand</keyword>
<reference evidence="13" key="1">
    <citation type="submission" date="2023-06" db="EMBL/GenBank/DDBJ databases">
        <title>Genomic of Agaribacillus aureum.</title>
        <authorList>
            <person name="Wang G."/>
        </authorList>
    </citation>
    <scope>NUCLEOTIDE SEQUENCE</scope>
    <source>
        <strain evidence="13">BMA12</strain>
    </source>
</reference>
<dbReference type="InterPro" id="IPR039426">
    <property type="entry name" value="TonB-dep_rcpt-like"/>
</dbReference>
<evidence type="ECO:0000256" key="2">
    <source>
        <dbReference type="ARBA" id="ARBA00022448"/>
    </source>
</evidence>
<feature type="domain" description="TonB-dependent receptor-like beta-barrel" evidence="11">
    <location>
        <begin position="524"/>
        <end position="989"/>
    </location>
</feature>
<comment type="subcellular location">
    <subcellularLocation>
        <location evidence="1 8">Cell outer membrane</location>
        <topology evidence="1 8">Multi-pass membrane protein</topology>
    </subcellularLocation>
</comment>
<dbReference type="InterPro" id="IPR000531">
    <property type="entry name" value="Beta-barrel_TonB"/>
</dbReference>
<dbReference type="Gene3D" id="2.60.40.1120">
    <property type="entry name" value="Carboxypeptidase-like, regulatory domain"/>
    <property type="match status" value="1"/>
</dbReference>
<evidence type="ECO:0000313" key="13">
    <source>
        <dbReference type="EMBL" id="MDN5212598.1"/>
    </source>
</evidence>
<keyword evidence="10" id="KW-0732">Signal</keyword>
<evidence type="ECO:0000259" key="12">
    <source>
        <dbReference type="Pfam" id="PF07715"/>
    </source>
</evidence>
<evidence type="ECO:0000256" key="1">
    <source>
        <dbReference type="ARBA" id="ARBA00004571"/>
    </source>
</evidence>
<keyword evidence="5 9" id="KW-0798">TonB box</keyword>
<dbReference type="NCBIfam" id="TIGR04056">
    <property type="entry name" value="OMP_RagA_SusC"/>
    <property type="match status" value="1"/>
</dbReference>
<dbReference type="SUPFAM" id="SSF49464">
    <property type="entry name" value="Carboxypeptidase regulatory domain-like"/>
    <property type="match status" value="1"/>
</dbReference>
<keyword evidence="13" id="KW-0675">Receptor</keyword>